<evidence type="ECO:0000313" key="1">
    <source>
        <dbReference type="EMBL" id="KAA0679168.1"/>
    </source>
</evidence>
<comment type="caution">
    <text evidence="1">The sequence shown here is derived from an EMBL/GenBank/DDBJ whole genome shotgun (WGS) entry which is preliminary data.</text>
</comment>
<protein>
    <submittedName>
        <fullName evidence="1">Uncharacterized protein</fullName>
    </submittedName>
</protein>
<evidence type="ECO:0000313" key="2">
    <source>
        <dbReference type="Proteomes" id="UP000480854"/>
    </source>
</evidence>
<dbReference type="EMBL" id="QOKW01000013">
    <property type="protein sequence ID" value="KAA0679168.1"/>
    <property type="molecule type" value="Genomic_DNA"/>
</dbReference>
<accession>A0A9W7NHX5</accession>
<reference evidence="1 2" key="1">
    <citation type="submission" date="2018-07" db="EMBL/GenBank/DDBJ databases">
        <title>Genome sequence of Azospirillum sp. ATCC 49961.</title>
        <authorList>
            <person name="Sant'Anna F.H."/>
            <person name="Baldani J.I."/>
            <person name="Zilli J.E."/>
            <person name="Reis V.M."/>
            <person name="Hartmann A."/>
            <person name="Cruz L."/>
            <person name="de Souza E.M."/>
            <person name="de Oliveira Pedrosa F."/>
            <person name="Passaglia L.M.P."/>
        </authorList>
    </citation>
    <scope>NUCLEOTIDE SEQUENCE [LARGE SCALE GENOMIC DNA]</scope>
    <source>
        <strain evidence="1 2">ATCC 49961</strain>
    </source>
</reference>
<sequence length="215" mass="23391">MIQFGLCAMCGVADTRSALDARSGLCGPCWVEMDAARQSGAMHMVWTSAEDGAAWTASPLGLEWEPAVTFHAVTDAADAMLEALAEGRNRIAPFVALEVGPRRRDGRLGVCRDRRHVAVSLAFDPVAVLHHELAHALWTRLRADEREACVEWGDALRASQPPPGVAAHRWAAPEEAEADGFARWALHRPQHGTHEPPAEVAAVWRRMVAGTVGRR</sequence>
<proteinExistence type="predicted"/>
<gene>
    <name evidence="1" type="ORF">DS843_16765</name>
</gene>
<dbReference type="RefSeq" id="WP_149470029.1">
    <property type="nucleotide sequence ID" value="NZ_QOKW01000013.1"/>
</dbReference>
<name>A0A9W7NHX5_9PROT</name>
<organism evidence="1 2">
    <name type="scientific">Roseomonas genomospecies 6</name>
    <dbReference type="NCBI Taxonomy" id="214106"/>
    <lineage>
        <taxon>Bacteria</taxon>
        <taxon>Pseudomonadati</taxon>
        <taxon>Pseudomonadota</taxon>
        <taxon>Alphaproteobacteria</taxon>
        <taxon>Acetobacterales</taxon>
        <taxon>Roseomonadaceae</taxon>
        <taxon>Roseomonas</taxon>
    </lineage>
</organism>
<dbReference type="AlphaFoldDB" id="A0A9W7NHX5"/>
<keyword evidence="2" id="KW-1185">Reference proteome</keyword>
<dbReference type="Proteomes" id="UP000480854">
    <property type="component" value="Unassembled WGS sequence"/>
</dbReference>